<reference evidence="1 2" key="1">
    <citation type="submission" date="2019-08" db="EMBL/GenBank/DDBJ databases">
        <title>The genome of the soybean aphid Biotype 1, its phylome, world population structure and adaptation to the North American continent.</title>
        <authorList>
            <person name="Giordano R."/>
            <person name="Donthu R.K."/>
            <person name="Hernandez A.G."/>
            <person name="Wright C.L."/>
            <person name="Zimin A.V."/>
        </authorList>
    </citation>
    <scope>NUCLEOTIDE SEQUENCE [LARGE SCALE GENOMIC DNA]</scope>
    <source>
        <tissue evidence="1">Whole aphids</tissue>
    </source>
</reference>
<dbReference type="AlphaFoldDB" id="A0A6G0TI72"/>
<name>A0A6G0TI72_APHGL</name>
<gene>
    <name evidence="1" type="ORF">AGLY_009563</name>
</gene>
<comment type="caution">
    <text evidence="1">The sequence shown here is derived from an EMBL/GenBank/DDBJ whole genome shotgun (WGS) entry which is preliminary data.</text>
</comment>
<organism evidence="1 2">
    <name type="scientific">Aphis glycines</name>
    <name type="common">Soybean aphid</name>
    <dbReference type="NCBI Taxonomy" id="307491"/>
    <lineage>
        <taxon>Eukaryota</taxon>
        <taxon>Metazoa</taxon>
        <taxon>Ecdysozoa</taxon>
        <taxon>Arthropoda</taxon>
        <taxon>Hexapoda</taxon>
        <taxon>Insecta</taxon>
        <taxon>Pterygota</taxon>
        <taxon>Neoptera</taxon>
        <taxon>Paraneoptera</taxon>
        <taxon>Hemiptera</taxon>
        <taxon>Sternorrhyncha</taxon>
        <taxon>Aphidomorpha</taxon>
        <taxon>Aphidoidea</taxon>
        <taxon>Aphididae</taxon>
        <taxon>Aphidini</taxon>
        <taxon>Aphis</taxon>
        <taxon>Aphis</taxon>
    </lineage>
</organism>
<sequence>MKLACLKISIEGFYDILCLLEKRHKLCRKLIILSRGVAYTLIGTTNSKLIRKKKYTNIQTDRTTENINTRFVGFNSQQTLEKFLIENSLFPYTDCYQVMNSDWDSCTATFMSLVREEMNSNQSEDAKSYMHGLMLKGQYFFTTSTATRVISVSSSIDMRVSARVVWRLSESSRWHRDLMAHKKTNNNLQVRRLT</sequence>
<accession>A0A6G0TI72</accession>
<evidence type="ECO:0000313" key="1">
    <source>
        <dbReference type="EMBL" id="KAE9533135.1"/>
    </source>
</evidence>
<dbReference type="Proteomes" id="UP000475862">
    <property type="component" value="Unassembled WGS sequence"/>
</dbReference>
<keyword evidence="2" id="KW-1185">Reference proteome</keyword>
<dbReference type="EMBL" id="VYZN01000037">
    <property type="protein sequence ID" value="KAE9533135.1"/>
    <property type="molecule type" value="Genomic_DNA"/>
</dbReference>
<proteinExistence type="predicted"/>
<evidence type="ECO:0000313" key="2">
    <source>
        <dbReference type="Proteomes" id="UP000475862"/>
    </source>
</evidence>
<protein>
    <submittedName>
        <fullName evidence="1">Uncharacterized protein</fullName>
    </submittedName>
</protein>
<dbReference type="OrthoDB" id="10051804at2759"/>